<dbReference type="PATRIC" id="fig|1398.25.peg.356"/>
<organism evidence="2 3">
    <name type="scientific">Heyndrickxia coagulans</name>
    <name type="common">Weizmannia coagulans</name>
    <dbReference type="NCBI Taxonomy" id="1398"/>
    <lineage>
        <taxon>Bacteria</taxon>
        <taxon>Bacillati</taxon>
        <taxon>Bacillota</taxon>
        <taxon>Bacilli</taxon>
        <taxon>Bacillales</taxon>
        <taxon>Bacillaceae</taxon>
        <taxon>Heyndrickxia</taxon>
    </lineage>
</organism>
<dbReference type="GO" id="GO:0008442">
    <property type="term" value="F:3-hydroxyisobutyrate dehydrogenase activity"/>
    <property type="evidence" value="ECO:0007669"/>
    <property type="project" value="UniProtKB-EC"/>
</dbReference>
<dbReference type="EMBL" id="LQYI01000090">
    <property type="protein sequence ID" value="KYC65331.1"/>
    <property type="molecule type" value="Genomic_DNA"/>
</dbReference>
<reference evidence="2 3" key="1">
    <citation type="submission" date="2016-01" db="EMBL/GenBank/DDBJ databases">
        <title>Genome Sequences of Twelve Sporeforming Bacillus Species Isolated from Foods.</title>
        <authorList>
            <person name="Berendsen E.M."/>
            <person name="Wells-Bennik M.H."/>
            <person name="Krawcyk A.O."/>
            <person name="De Jong A."/>
            <person name="Holsappel S."/>
            <person name="Eijlander R.T."/>
            <person name="Kuipers O.P."/>
        </authorList>
    </citation>
    <scope>NUCLEOTIDE SEQUENCE [LARGE SCALE GENOMIC DNA]</scope>
    <source>
        <strain evidence="2 3">B4099</strain>
    </source>
</reference>
<dbReference type="InterPro" id="IPR036291">
    <property type="entry name" value="NAD(P)-bd_dom_sf"/>
</dbReference>
<dbReference type="SUPFAM" id="SSF51735">
    <property type="entry name" value="NAD(P)-binding Rossmann-fold domains"/>
    <property type="match status" value="1"/>
</dbReference>
<accession>A0A150K7H6</accession>
<name>A0A150K7H6_HEYCO</name>
<keyword evidence="2" id="KW-0560">Oxidoreductase</keyword>
<proteinExistence type="predicted"/>
<evidence type="ECO:0000313" key="3">
    <source>
        <dbReference type="Proteomes" id="UP000075304"/>
    </source>
</evidence>
<feature type="domain" description="6-phosphogluconate dehydrogenase NADP-binding" evidence="1">
    <location>
        <begin position="1"/>
        <end position="47"/>
    </location>
</feature>
<comment type="caution">
    <text evidence="2">The sequence shown here is derived from an EMBL/GenBank/DDBJ whole genome shotgun (WGS) entry which is preliminary data.</text>
</comment>
<dbReference type="GO" id="GO:0050661">
    <property type="term" value="F:NADP binding"/>
    <property type="evidence" value="ECO:0007669"/>
    <property type="project" value="InterPro"/>
</dbReference>
<evidence type="ECO:0000259" key="1">
    <source>
        <dbReference type="Pfam" id="PF03446"/>
    </source>
</evidence>
<dbReference type="Gene3D" id="3.40.50.720">
    <property type="entry name" value="NAD(P)-binding Rossmann-like Domain"/>
    <property type="match status" value="1"/>
</dbReference>
<evidence type="ECO:0000313" key="2">
    <source>
        <dbReference type="EMBL" id="KYC65331.1"/>
    </source>
</evidence>
<dbReference type="AlphaFoldDB" id="A0A150K7H6"/>
<gene>
    <name evidence="2" type="ORF">B4099_3340</name>
</gene>
<dbReference type="Proteomes" id="UP000075304">
    <property type="component" value="Unassembled WGS sequence"/>
</dbReference>
<sequence>MACRLLDAHFDLFVYNRTIKKTEKLTEAGAAVCKTPKEIAENADVAAVYKALKHLNF</sequence>
<dbReference type="InterPro" id="IPR006115">
    <property type="entry name" value="6PGDH_NADP-bd"/>
</dbReference>
<dbReference type="Pfam" id="PF03446">
    <property type="entry name" value="NAD_binding_2"/>
    <property type="match status" value="1"/>
</dbReference>
<dbReference type="EC" id="1.1.1.31" evidence="2"/>
<protein>
    <submittedName>
        <fullName evidence="2">6-phosphogluconate dehydrogenase, NAD-binding</fullName>
        <ecNumber evidence="2">1.1.1.31</ecNumber>
    </submittedName>
</protein>